<protein>
    <recommendedName>
        <fullName evidence="3">HPP transmembrane region domain-containing protein</fullName>
    </recommendedName>
</protein>
<feature type="domain" description="HPP transmembrane region" evidence="3">
    <location>
        <begin position="72"/>
        <end position="231"/>
    </location>
</feature>
<comment type="caution">
    <text evidence="4">The sequence shown here is derived from an EMBL/GenBank/DDBJ whole genome shotgun (WGS) entry which is preliminary data.</text>
</comment>
<keyword evidence="2" id="KW-0472">Membrane</keyword>
<reference evidence="4 5" key="1">
    <citation type="submission" date="2023-08" db="EMBL/GenBank/DDBJ databases">
        <title>Black Yeasts Isolated from many extreme environments.</title>
        <authorList>
            <person name="Coleine C."/>
            <person name="Stajich J.E."/>
            <person name="Selbmann L."/>
        </authorList>
    </citation>
    <scope>NUCLEOTIDE SEQUENCE [LARGE SCALE GENOMIC DNA]</scope>
    <source>
        <strain evidence="4 5">CCFEE 6328</strain>
    </source>
</reference>
<proteinExistence type="predicted"/>
<feature type="compositionally biased region" description="Basic and acidic residues" evidence="1">
    <location>
        <begin position="321"/>
        <end position="335"/>
    </location>
</feature>
<evidence type="ECO:0000259" key="3">
    <source>
        <dbReference type="Pfam" id="PF04982"/>
    </source>
</evidence>
<feature type="region of interest" description="Disordered" evidence="1">
    <location>
        <begin position="249"/>
        <end position="335"/>
    </location>
</feature>
<name>A0ABR0J933_9EURO</name>
<feature type="compositionally biased region" description="Basic and acidic residues" evidence="1">
    <location>
        <begin position="249"/>
        <end position="261"/>
    </location>
</feature>
<evidence type="ECO:0000313" key="4">
    <source>
        <dbReference type="EMBL" id="KAK5058099.1"/>
    </source>
</evidence>
<keyword evidence="2" id="KW-0812">Transmembrane</keyword>
<gene>
    <name evidence="4" type="ORF">LTR69_007096</name>
</gene>
<dbReference type="PANTHER" id="PTHR33741:SF5">
    <property type="entry name" value="TRANSMEMBRANE PROTEIN DDB_G0269096-RELATED"/>
    <property type="match status" value="1"/>
</dbReference>
<feature type="transmembrane region" description="Helical" evidence="2">
    <location>
        <begin position="160"/>
        <end position="180"/>
    </location>
</feature>
<sequence length="370" mass="40476">MTQSISKQHSKQLPSPKVKAPFDVDEYLNPFIPRNPLYLLPTWLSYWFGYRAPNSAPTHSPSNHALHNLTLYASIMIGTFCGLAIIENVFLALPPLSGHAVPIIVASFGAAAVLEYNTIESPLSQPRNLIFGHFLSATVAVGITKLFEHLPPNRFDELRWLAGALAVGVASMLMSFTKTVHPPAGATALLAATNVEIQVLGWWLLPLVLLAASLMLASALILNNAAGRRFPVYWWTPVDLKALRAERRQGSLAKQDQDAEKGTTSGPSSEGEGISDADTEAGSHVGDLRKVETGVSRSSMPNLTMARTTSYSAGSRVPHGQSHDQDGQEKDERIVITKDSITVPDWFEASDWEDEVLRILMERLRSRSSE</sequence>
<accession>A0ABR0J933</accession>
<dbReference type="PANTHER" id="PTHR33741">
    <property type="entry name" value="TRANSMEMBRANE PROTEIN DDB_G0269096-RELATED"/>
    <property type="match status" value="1"/>
</dbReference>
<dbReference type="InterPro" id="IPR058581">
    <property type="entry name" value="TM_HPP"/>
</dbReference>
<organism evidence="4 5">
    <name type="scientific">Exophiala sideris</name>
    <dbReference type="NCBI Taxonomy" id="1016849"/>
    <lineage>
        <taxon>Eukaryota</taxon>
        <taxon>Fungi</taxon>
        <taxon>Dikarya</taxon>
        <taxon>Ascomycota</taxon>
        <taxon>Pezizomycotina</taxon>
        <taxon>Eurotiomycetes</taxon>
        <taxon>Chaetothyriomycetidae</taxon>
        <taxon>Chaetothyriales</taxon>
        <taxon>Herpotrichiellaceae</taxon>
        <taxon>Exophiala</taxon>
    </lineage>
</organism>
<dbReference type="EMBL" id="JAVRRF010000015">
    <property type="protein sequence ID" value="KAK5058099.1"/>
    <property type="molecule type" value="Genomic_DNA"/>
</dbReference>
<dbReference type="Proteomes" id="UP001345691">
    <property type="component" value="Unassembled WGS sequence"/>
</dbReference>
<feature type="transmembrane region" description="Helical" evidence="2">
    <location>
        <begin position="130"/>
        <end position="148"/>
    </location>
</feature>
<feature type="compositionally biased region" description="Low complexity" evidence="1">
    <location>
        <begin position="262"/>
        <end position="272"/>
    </location>
</feature>
<feature type="transmembrane region" description="Helical" evidence="2">
    <location>
        <begin position="71"/>
        <end position="93"/>
    </location>
</feature>
<feature type="transmembrane region" description="Helical" evidence="2">
    <location>
        <begin position="100"/>
        <end position="118"/>
    </location>
</feature>
<keyword evidence="2" id="KW-1133">Transmembrane helix</keyword>
<evidence type="ECO:0000256" key="1">
    <source>
        <dbReference type="SAM" id="MobiDB-lite"/>
    </source>
</evidence>
<feature type="transmembrane region" description="Helical" evidence="2">
    <location>
        <begin position="200"/>
        <end position="222"/>
    </location>
</feature>
<dbReference type="InterPro" id="IPR007065">
    <property type="entry name" value="HPP"/>
</dbReference>
<keyword evidence="5" id="KW-1185">Reference proteome</keyword>
<evidence type="ECO:0000313" key="5">
    <source>
        <dbReference type="Proteomes" id="UP001345691"/>
    </source>
</evidence>
<dbReference type="Pfam" id="PF04982">
    <property type="entry name" value="TM_HPP"/>
    <property type="match status" value="1"/>
</dbReference>
<feature type="compositionally biased region" description="Polar residues" evidence="1">
    <location>
        <begin position="295"/>
        <end position="313"/>
    </location>
</feature>
<evidence type="ECO:0000256" key="2">
    <source>
        <dbReference type="SAM" id="Phobius"/>
    </source>
</evidence>